<reference evidence="2" key="1">
    <citation type="submission" date="2018-07" db="EMBL/GenBank/DDBJ databases">
        <authorList>
            <person name="Quirk P.G."/>
            <person name="Krulwich T.A."/>
        </authorList>
    </citation>
    <scope>NUCLEOTIDE SEQUENCE</scope>
    <source>
        <strain evidence="2">96224</strain>
    </source>
</reference>
<feature type="compositionally biased region" description="Polar residues" evidence="1">
    <location>
        <begin position="1"/>
        <end position="11"/>
    </location>
</feature>
<dbReference type="EMBL" id="UIGY01000047">
    <property type="protein sequence ID" value="SUZ09305.1"/>
    <property type="molecule type" value="Genomic_DNA"/>
</dbReference>
<feature type="region of interest" description="Disordered" evidence="1">
    <location>
        <begin position="210"/>
        <end position="230"/>
    </location>
</feature>
<feature type="compositionally biased region" description="Basic and acidic residues" evidence="1">
    <location>
        <begin position="41"/>
        <end position="71"/>
    </location>
</feature>
<gene>
    <name evidence="2" type="ORF">BGT96224V2_LOCUS2491</name>
</gene>
<feature type="compositionally biased region" description="Polar residues" evidence="1">
    <location>
        <begin position="133"/>
        <end position="161"/>
    </location>
</feature>
<protein>
    <submittedName>
        <fullName evidence="2">Bgt-3774</fullName>
    </submittedName>
</protein>
<name>A0A381L5X5_BLUGR</name>
<accession>A0A381L5X5</accession>
<dbReference type="Gene3D" id="1.20.5.170">
    <property type="match status" value="1"/>
</dbReference>
<dbReference type="InterPro" id="IPR046347">
    <property type="entry name" value="bZIP_sf"/>
</dbReference>
<proteinExistence type="predicted"/>
<dbReference type="SUPFAM" id="SSF57959">
    <property type="entry name" value="Leucine zipper domain"/>
    <property type="match status" value="1"/>
</dbReference>
<organism evidence="2">
    <name type="scientific">Blumeria graminis f. sp. tritici 96224</name>
    <dbReference type="NCBI Taxonomy" id="1268274"/>
    <lineage>
        <taxon>Eukaryota</taxon>
        <taxon>Fungi</taxon>
        <taxon>Dikarya</taxon>
        <taxon>Ascomycota</taxon>
        <taxon>Pezizomycotina</taxon>
        <taxon>Leotiomycetes</taxon>
        <taxon>Erysiphales</taxon>
        <taxon>Erysiphaceae</taxon>
        <taxon>Blumeria</taxon>
    </lineage>
</organism>
<sequence>MSNTGANSSVPDTADEPRKKGARGGKRSVTHLSKAQLARKRANDREAQRNIRQRTKEHIGNLERKVKELEQNGRSGSMERVLKRNQDLEAEIERLRAQLSARATGQPTSRISSEIPEELLMPSKVELEWIPATSSWNNPDIPSHSNGSYPSSEAPSYTPNSYEDEQPQPLYSSNASPVWNEQVVFGSNGSQPLSKSSQAWAYQSSYPSSRFSSPVPSQTRNFSEQVNPSSYTPPCWQSQPSIYAWQMSTKMKTPHTYIDQLMISV</sequence>
<feature type="compositionally biased region" description="Basic residues" evidence="1">
    <location>
        <begin position="20"/>
        <end position="29"/>
    </location>
</feature>
<dbReference type="AlphaFoldDB" id="A0A381L5X5"/>
<dbReference type="CDD" id="cd14688">
    <property type="entry name" value="bZIP_YAP"/>
    <property type="match status" value="1"/>
</dbReference>
<feature type="region of interest" description="Disordered" evidence="1">
    <location>
        <begin position="133"/>
        <end position="174"/>
    </location>
</feature>
<feature type="region of interest" description="Disordered" evidence="1">
    <location>
        <begin position="1"/>
        <end position="81"/>
    </location>
</feature>
<dbReference type="PANTHER" id="PTHR37012">
    <property type="entry name" value="B-ZIP TRANSCRIPTION FACTOR (EUROFUNG)-RELATED"/>
    <property type="match status" value="1"/>
</dbReference>
<dbReference type="OrthoDB" id="3535998at2759"/>
<evidence type="ECO:0000313" key="2">
    <source>
        <dbReference type="EMBL" id="SUZ09305.1"/>
    </source>
</evidence>
<dbReference type="GO" id="GO:0003700">
    <property type="term" value="F:DNA-binding transcription factor activity"/>
    <property type="evidence" value="ECO:0007669"/>
    <property type="project" value="InterPro"/>
</dbReference>
<evidence type="ECO:0000256" key="1">
    <source>
        <dbReference type="SAM" id="MobiDB-lite"/>
    </source>
</evidence>
<feature type="compositionally biased region" description="Polar residues" evidence="1">
    <location>
        <begin position="218"/>
        <end position="230"/>
    </location>
</feature>